<gene>
    <name evidence="1" type="ORF">FRX31_024304</name>
</gene>
<organism evidence="1 2">
    <name type="scientific">Thalictrum thalictroides</name>
    <name type="common">Rue-anemone</name>
    <name type="synonym">Anemone thalictroides</name>
    <dbReference type="NCBI Taxonomy" id="46969"/>
    <lineage>
        <taxon>Eukaryota</taxon>
        <taxon>Viridiplantae</taxon>
        <taxon>Streptophyta</taxon>
        <taxon>Embryophyta</taxon>
        <taxon>Tracheophyta</taxon>
        <taxon>Spermatophyta</taxon>
        <taxon>Magnoliopsida</taxon>
        <taxon>Ranunculales</taxon>
        <taxon>Ranunculaceae</taxon>
        <taxon>Thalictroideae</taxon>
        <taxon>Thalictrum</taxon>
    </lineage>
</organism>
<evidence type="ECO:0000313" key="1">
    <source>
        <dbReference type="EMBL" id="KAF5186116.1"/>
    </source>
</evidence>
<evidence type="ECO:0000313" key="2">
    <source>
        <dbReference type="Proteomes" id="UP000554482"/>
    </source>
</evidence>
<comment type="caution">
    <text evidence="1">The sequence shown here is derived from an EMBL/GenBank/DDBJ whole genome shotgun (WGS) entry which is preliminary data.</text>
</comment>
<protein>
    <submittedName>
        <fullName evidence="1">Uncharacterized protein</fullName>
    </submittedName>
</protein>
<name>A0A7J6VLY0_THATH</name>
<proteinExistence type="predicted"/>
<sequence length="81" mass="9523">MGTFLILFEGNHKPVTSLFVFSLPLRLDLSSRNQKTNLLSSLPFSLHHSLCNLLTTSSPRNAKTLYWRFFFNRRYWIKVFG</sequence>
<reference evidence="1 2" key="1">
    <citation type="submission" date="2020-06" db="EMBL/GenBank/DDBJ databases">
        <title>Transcriptomic and genomic resources for Thalictrum thalictroides and T. hernandezii: Facilitating candidate gene discovery in an emerging model plant lineage.</title>
        <authorList>
            <person name="Arias T."/>
            <person name="Riano-Pachon D.M."/>
            <person name="Di Stilio V.S."/>
        </authorList>
    </citation>
    <scope>NUCLEOTIDE SEQUENCE [LARGE SCALE GENOMIC DNA]</scope>
    <source>
        <strain evidence="2">cv. WT478/WT964</strain>
        <tissue evidence="1">Leaves</tissue>
    </source>
</reference>
<dbReference type="AlphaFoldDB" id="A0A7J6VLY0"/>
<dbReference type="EMBL" id="JABWDY010029831">
    <property type="protein sequence ID" value="KAF5186116.1"/>
    <property type="molecule type" value="Genomic_DNA"/>
</dbReference>
<accession>A0A7J6VLY0</accession>
<keyword evidence="2" id="KW-1185">Reference proteome</keyword>
<dbReference type="Proteomes" id="UP000554482">
    <property type="component" value="Unassembled WGS sequence"/>
</dbReference>